<evidence type="ECO:0000256" key="3">
    <source>
        <dbReference type="SAM" id="MobiDB-lite"/>
    </source>
</evidence>
<comment type="caution">
    <text evidence="6">The sequence shown here is derived from an EMBL/GenBank/DDBJ whole genome shotgun (WGS) entry which is preliminary data.</text>
</comment>
<feature type="chain" id="PRO_5031222704" evidence="4">
    <location>
        <begin position="24"/>
        <end position="356"/>
    </location>
</feature>
<feature type="compositionally biased region" description="Basic and acidic residues" evidence="3">
    <location>
        <begin position="36"/>
        <end position="48"/>
    </location>
</feature>
<gene>
    <name evidence="6" type="ORF">HBF25_12020</name>
</gene>
<accession>A0A7X5ZIU2</accession>
<feature type="domain" description="Alginate lyase" evidence="5">
    <location>
        <begin position="62"/>
        <end position="296"/>
    </location>
</feature>
<reference evidence="6 7" key="1">
    <citation type="submission" date="2020-03" db="EMBL/GenBank/DDBJ databases">
        <authorList>
            <person name="Lai Q."/>
        </authorList>
    </citation>
    <scope>NUCLEOTIDE SEQUENCE [LARGE SCALE GENOMIC DNA]</scope>
    <source>
        <strain evidence="6 7">CCUG 25036</strain>
    </source>
</reference>
<organism evidence="6 7">
    <name type="scientific">Luteibacter anthropi</name>
    <dbReference type="NCBI Taxonomy" id="564369"/>
    <lineage>
        <taxon>Bacteria</taxon>
        <taxon>Pseudomonadati</taxon>
        <taxon>Pseudomonadota</taxon>
        <taxon>Gammaproteobacteria</taxon>
        <taxon>Lysobacterales</taxon>
        <taxon>Rhodanobacteraceae</taxon>
        <taxon>Luteibacter</taxon>
    </lineage>
</organism>
<feature type="region of interest" description="Disordered" evidence="3">
    <location>
        <begin position="26"/>
        <end position="51"/>
    </location>
</feature>
<feature type="signal peptide" evidence="4">
    <location>
        <begin position="1"/>
        <end position="23"/>
    </location>
</feature>
<dbReference type="EMBL" id="JAARLZ010000006">
    <property type="protein sequence ID" value="NII07116.1"/>
    <property type="molecule type" value="Genomic_DNA"/>
</dbReference>
<dbReference type="InterPro" id="IPR008929">
    <property type="entry name" value="Chondroitin_lyas"/>
</dbReference>
<dbReference type="SUPFAM" id="SSF48230">
    <property type="entry name" value="Chondroitin AC/alginate lyase"/>
    <property type="match status" value="1"/>
</dbReference>
<evidence type="ECO:0000256" key="4">
    <source>
        <dbReference type="SAM" id="SignalP"/>
    </source>
</evidence>
<evidence type="ECO:0000256" key="1">
    <source>
        <dbReference type="ARBA" id="ARBA00022729"/>
    </source>
</evidence>
<dbReference type="InterPro" id="IPR008397">
    <property type="entry name" value="Alginate_lyase_dom"/>
</dbReference>
<evidence type="ECO:0000256" key="2">
    <source>
        <dbReference type="ARBA" id="ARBA00023239"/>
    </source>
</evidence>
<name>A0A7X5ZIU2_9GAMM</name>
<dbReference type="GO" id="GO:0016829">
    <property type="term" value="F:lyase activity"/>
    <property type="evidence" value="ECO:0007669"/>
    <property type="project" value="UniProtKB-KW"/>
</dbReference>
<keyword evidence="2 6" id="KW-0456">Lyase</keyword>
<dbReference type="RefSeq" id="WP_166948730.1">
    <property type="nucleotide sequence ID" value="NZ_JAARLZ010000006.1"/>
</dbReference>
<dbReference type="Gene3D" id="1.50.10.100">
    <property type="entry name" value="Chondroitin AC/alginate lyase"/>
    <property type="match status" value="1"/>
</dbReference>
<dbReference type="AlphaFoldDB" id="A0A7X5ZIU2"/>
<keyword evidence="1 4" id="KW-0732">Signal</keyword>
<proteinExistence type="predicted"/>
<keyword evidence="7" id="KW-1185">Reference proteome</keyword>
<protein>
    <submittedName>
        <fullName evidence="6">Poly(Beta-D-mannuronate) lyase</fullName>
    </submittedName>
</protein>
<evidence type="ECO:0000313" key="7">
    <source>
        <dbReference type="Proteomes" id="UP000490980"/>
    </source>
</evidence>
<evidence type="ECO:0000313" key="6">
    <source>
        <dbReference type="EMBL" id="NII07116.1"/>
    </source>
</evidence>
<dbReference type="Pfam" id="PF05426">
    <property type="entry name" value="Alginate_lyase"/>
    <property type="match status" value="1"/>
</dbReference>
<evidence type="ECO:0000259" key="5">
    <source>
        <dbReference type="Pfam" id="PF05426"/>
    </source>
</evidence>
<dbReference type="Proteomes" id="UP000490980">
    <property type="component" value="Unassembled WGS sequence"/>
</dbReference>
<sequence>MTKYFASCLTACLAVLAAGSAQARPHDDALQSPWDHPVEAHGTGHDESCGEVPRLPARLTLNDYYSDASHSVIDPARKHAYDEQMQPLMKALHNVERMADDYRHTGDRATAECVARWLEGFASDKAFSQVSSNQDTYVQGWMLGAYAIAWLKVRPGLGSSSGASEHVQNWLGALADANMSYYDGRTRGSVTDSRNNHRYWAGLAVMATGIATNDPRRYRWGADSYRIGVSQITAEGTLPLEMSRKSLALHYHLFAAEPLVIMAELGEANGGHLYDEKGHALDRLVKRASDGVLNPAYFAKATGATQKEADYDPNLLAWVLTYDQRFPDGTLKTIVSRLPSTSAIYLGGQPPAASAP</sequence>
<dbReference type="GO" id="GO:0042597">
    <property type="term" value="C:periplasmic space"/>
    <property type="evidence" value="ECO:0007669"/>
    <property type="project" value="InterPro"/>
</dbReference>